<reference evidence="2" key="1">
    <citation type="journal article" date="2004" name="Nature">
        <title>Genome duplication in the teleost fish Tetraodon nigroviridis reveals the early vertebrate proto-karyotype.</title>
        <authorList>
            <person name="Jaillon O."/>
            <person name="Aury J.-M."/>
            <person name="Brunet F."/>
            <person name="Petit J.-L."/>
            <person name="Stange-Thomann N."/>
            <person name="Mauceli E."/>
            <person name="Bouneau L."/>
            <person name="Fischer C."/>
            <person name="Ozouf-Costaz C."/>
            <person name="Bernot A."/>
            <person name="Nicaud S."/>
            <person name="Jaffe D."/>
            <person name="Fisher S."/>
            <person name="Lutfalla G."/>
            <person name="Dossat C."/>
            <person name="Segurens B."/>
            <person name="Dasilva C."/>
            <person name="Salanoubat M."/>
            <person name="Levy M."/>
            <person name="Boudet N."/>
            <person name="Castellano S."/>
            <person name="Anthouard V."/>
            <person name="Jubin C."/>
            <person name="Castelli V."/>
            <person name="Katinka M."/>
            <person name="Vacherie B."/>
            <person name="Biemont C."/>
            <person name="Skalli Z."/>
            <person name="Cattolico L."/>
            <person name="Poulain J."/>
            <person name="De Berardinis V."/>
            <person name="Cruaud C."/>
            <person name="Duprat S."/>
            <person name="Brottier P."/>
            <person name="Coutanceau J.-P."/>
            <person name="Gouzy J."/>
            <person name="Parra G."/>
            <person name="Lardier G."/>
            <person name="Chapple C."/>
            <person name="McKernan K.J."/>
            <person name="McEwan P."/>
            <person name="Bosak S."/>
            <person name="Kellis M."/>
            <person name="Volff J.-N."/>
            <person name="Guigo R."/>
            <person name="Zody M.C."/>
            <person name="Mesirov J."/>
            <person name="Lindblad-Toh K."/>
            <person name="Birren B."/>
            <person name="Nusbaum C."/>
            <person name="Kahn D."/>
            <person name="Robinson-Rechavi M."/>
            <person name="Laudet V."/>
            <person name="Schachter V."/>
            <person name="Quetier F."/>
            <person name="Saurin W."/>
            <person name="Scarpelli C."/>
            <person name="Wincker P."/>
            <person name="Lander E.S."/>
            <person name="Weissenbach J."/>
            <person name="Roest Crollius H."/>
        </authorList>
    </citation>
    <scope>NUCLEOTIDE SEQUENCE [LARGE SCALE GENOMIC DNA]</scope>
</reference>
<evidence type="ECO:0000313" key="2">
    <source>
        <dbReference type="EMBL" id="CAF87711.1"/>
    </source>
</evidence>
<feature type="compositionally biased region" description="Low complexity" evidence="1">
    <location>
        <begin position="94"/>
        <end position="119"/>
    </location>
</feature>
<proteinExistence type="predicted"/>
<accession>Q4THC1</accession>
<feature type="compositionally biased region" description="Polar residues" evidence="1">
    <location>
        <begin position="9"/>
        <end position="19"/>
    </location>
</feature>
<dbReference type="EMBL" id="CAAE01003053">
    <property type="protein sequence ID" value="CAF87711.1"/>
    <property type="molecule type" value="Genomic_DNA"/>
</dbReference>
<dbReference type="AlphaFoldDB" id="Q4THC1"/>
<evidence type="ECO:0000256" key="1">
    <source>
        <dbReference type="SAM" id="MobiDB-lite"/>
    </source>
</evidence>
<feature type="compositionally biased region" description="Polar residues" evidence="1">
    <location>
        <begin position="192"/>
        <end position="206"/>
    </location>
</feature>
<protein>
    <submittedName>
        <fullName evidence="2">(spotted green pufferfish) hypothetical protein</fullName>
    </submittedName>
</protein>
<name>Q4THC1_TETNG</name>
<gene>
    <name evidence="2" type="ORF">GSTENG00000634001</name>
</gene>
<feature type="non-terminal residue" evidence="2">
    <location>
        <position position="1"/>
    </location>
</feature>
<dbReference type="KEGG" id="tng:GSTEN00000634G001"/>
<feature type="region of interest" description="Disordered" evidence="1">
    <location>
        <begin position="1"/>
        <end position="226"/>
    </location>
</feature>
<feature type="compositionally biased region" description="Basic and acidic residues" evidence="1">
    <location>
        <begin position="20"/>
        <end position="38"/>
    </location>
</feature>
<reference evidence="2" key="2">
    <citation type="submission" date="2004-02" db="EMBL/GenBank/DDBJ databases">
        <authorList>
            <consortium name="Genoscope"/>
            <consortium name="Whitehead Institute Centre for Genome Research"/>
        </authorList>
    </citation>
    <scope>NUCLEOTIDE SEQUENCE</scope>
</reference>
<sequence length="226" mass="24908">PQGLGCQRRTCSGGSSASRSRWENAARKERRWGPDEGKRRARPPGRRADGAGLWDHQAGRYRTSTGVPWAPPGPLASRPVRGGRWAPPERRGTRSAPGGPPAASRASLGSTNWATAAAAAERRSHTRSRTRTSSVNLPARRSQPTSDDHRPRMGPNRSQFPVCREERRTFFSVPREAKRRSLLRERERRLPSGSSCSISAQLSKRNGSPRPTAVNATFQFPGNERS</sequence>
<organism evidence="2">
    <name type="scientific">Tetraodon nigroviridis</name>
    <name type="common">Spotted green pufferfish</name>
    <name type="synonym">Chelonodon nigroviridis</name>
    <dbReference type="NCBI Taxonomy" id="99883"/>
    <lineage>
        <taxon>Eukaryota</taxon>
        <taxon>Metazoa</taxon>
        <taxon>Chordata</taxon>
        <taxon>Craniata</taxon>
        <taxon>Vertebrata</taxon>
        <taxon>Euteleostomi</taxon>
        <taxon>Actinopterygii</taxon>
        <taxon>Neopterygii</taxon>
        <taxon>Teleostei</taxon>
        <taxon>Neoteleostei</taxon>
        <taxon>Acanthomorphata</taxon>
        <taxon>Eupercaria</taxon>
        <taxon>Tetraodontiformes</taxon>
        <taxon>Tetradontoidea</taxon>
        <taxon>Tetraodontidae</taxon>
        <taxon>Tetraodon</taxon>
    </lineage>
</organism>
<comment type="caution">
    <text evidence="2">The sequence shown here is derived from an EMBL/GenBank/DDBJ whole genome shotgun (WGS) entry which is preliminary data.</text>
</comment>